<proteinExistence type="predicted"/>
<evidence type="ECO:0000313" key="1">
    <source>
        <dbReference type="EMBL" id="MBE1161319.1"/>
    </source>
</evidence>
<dbReference type="EMBL" id="JACZZA010000007">
    <property type="protein sequence ID" value="MBE1161319.1"/>
    <property type="molecule type" value="Genomic_DNA"/>
</dbReference>
<sequence>MPCADIFLVYDLLGTAIARGRLDVAHYAKEGGYGRSDILSCLCMLWRECLIESPVVNFAVDQDSVISLDHGASDYGRSMHRLLRETLLMSPEFRSLRENASEPAAAPAFPSRGLGCNDGGKIRVVR</sequence>
<reference evidence="1 2" key="1">
    <citation type="submission" date="2020-09" db="EMBL/GenBank/DDBJ databases">
        <title>Dyella sp. 7MK23 isolated from forest soil.</title>
        <authorList>
            <person name="Fu J."/>
        </authorList>
    </citation>
    <scope>NUCLEOTIDE SEQUENCE [LARGE SCALE GENOMIC DNA]</scope>
    <source>
        <strain evidence="1 2">7MK23</strain>
    </source>
</reference>
<name>A0ABR9GBE7_9GAMM</name>
<organism evidence="1 2">
    <name type="scientific">Dyella acidiphila</name>
    <dbReference type="NCBI Taxonomy" id="2775866"/>
    <lineage>
        <taxon>Bacteria</taxon>
        <taxon>Pseudomonadati</taxon>
        <taxon>Pseudomonadota</taxon>
        <taxon>Gammaproteobacteria</taxon>
        <taxon>Lysobacterales</taxon>
        <taxon>Rhodanobacteraceae</taxon>
        <taxon>Dyella</taxon>
    </lineage>
</organism>
<keyword evidence="2" id="KW-1185">Reference proteome</keyword>
<comment type="caution">
    <text evidence="1">The sequence shown here is derived from an EMBL/GenBank/DDBJ whole genome shotgun (WGS) entry which is preliminary data.</text>
</comment>
<evidence type="ECO:0000313" key="2">
    <source>
        <dbReference type="Proteomes" id="UP000651010"/>
    </source>
</evidence>
<protein>
    <submittedName>
        <fullName evidence="1">Uncharacterized protein</fullName>
    </submittedName>
</protein>
<dbReference type="Proteomes" id="UP000651010">
    <property type="component" value="Unassembled WGS sequence"/>
</dbReference>
<gene>
    <name evidence="1" type="ORF">IGX34_13115</name>
</gene>
<accession>A0ABR9GBE7</accession>
<dbReference type="RefSeq" id="WP_192556165.1">
    <property type="nucleotide sequence ID" value="NZ_JACZZA010000007.1"/>
</dbReference>